<keyword evidence="3" id="KW-0805">Transcription regulation</keyword>
<keyword evidence="11" id="KW-1185">Reference proteome</keyword>
<dbReference type="InterPro" id="IPR036576">
    <property type="entry name" value="WRKY_dom_sf"/>
</dbReference>
<dbReference type="InterPro" id="IPR003657">
    <property type="entry name" value="WRKY_dom"/>
</dbReference>
<feature type="compositionally biased region" description="Low complexity" evidence="7">
    <location>
        <begin position="40"/>
        <end position="55"/>
    </location>
</feature>
<proteinExistence type="inferred from homology"/>
<accession>A0ABQ9L678</accession>
<keyword evidence="5" id="KW-0804">Transcription</keyword>
<dbReference type="SUPFAM" id="SSF118290">
    <property type="entry name" value="WRKY DNA-binding domain"/>
    <property type="match status" value="1"/>
</dbReference>
<protein>
    <recommendedName>
        <fullName evidence="12">WRKY domain-containing protein</fullName>
    </recommendedName>
</protein>
<comment type="subcellular location">
    <subcellularLocation>
        <location evidence="1">Nucleus</location>
    </subcellularLocation>
</comment>
<gene>
    <name evidence="10" type="ORF">P3X46_025645</name>
</gene>
<feature type="domain" description="WRKY" evidence="8">
    <location>
        <begin position="153"/>
        <end position="217"/>
    </location>
</feature>
<keyword evidence="6" id="KW-0539">Nucleus</keyword>
<evidence type="ECO:0000313" key="11">
    <source>
        <dbReference type="Proteomes" id="UP001174677"/>
    </source>
</evidence>
<dbReference type="Pfam" id="PF03106">
    <property type="entry name" value="WRKY"/>
    <property type="match status" value="1"/>
</dbReference>
<evidence type="ECO:0000256" key="1">
    <source>
        <dbReference type="ARBA" id="ARBA00004123"/>
    </source>
</evidence>
<sequence length="226" mass="24467">MGNNDHDCSPFLFSSPPYAPLSSPSYSLSSSPPLSPSPDSPFESSSSLPLHTTQSSSSSFHPSAANLGPCAACIVHGQICTDKCYVASYIPPTDSHKLTVVNGIFGTPNIVSFLQNNNSSSYVPLLLLLRDTTTQDGELKQTSTQEHLKVLSAASNGDRAFYNWRKHGQKQVKGSVYPLSYYRCTHPNCLVKKKVVRSLDGYIAEIVYGGEHNHPMLGVLGPVNFC</sequence>
<dbReference type="PANTHER" id="PTHR31221:SF360">
    <property type="entry name" value="WRKY DOMAIN-CONTAINING PROTEIN"/>
    <property type="match status" value="1"/>
</dbReference>
<dbReference type="PANTHER" id="PTHR31221">
    <property type="entry name" value="WRKY TRANSCRIPTION FACTOR PROTEIN 1-RELATED"/>
    <property type="match status" value="1"/>
</dbReference>
<feature type="domain" description="LOB" evidence="9">
    <location>
        <begin position="68"/>
        <end position="172"/>
    </location>
</feature>
<dbReference type="Gene3D" id="2.20.25.80">
    <property type="entry name" value="WRKY domain"/>
    <property type="match status" value="1"/>
</dbReference>
<keyword evidence="4" id="KW-0238">DNA-binding</keyword>
<feature type="region of interest" description="Disordered" evidence="7">
    <location>
        <begin position="15"/>
        <end position="55"/>
    </location>
</feature>
<evidence type="ECO:0000256" key="3">
    <source>
        <dbReference type="ARBA" id="ARBA00023015"/>
    </source>
</evidence>
<dbReference type="InterPro" id="IPR004883">
    <property type="entry name" value="LOB"/>
</dbReference>
<evidence type="ECO:0000256" key="2">
    <source>
        <dbReference type="ARBA" id="ARBA00005474"/>
    </source>
</evidence>
<evidence type="ECO:0008006" key="12">
    <source>
        <dbReference type="Google" id="ProtNLM"/>
    </source>
</evidence>
<dbReference type="SMART" id="SM00774">
    <property type="entry name" value="WRKY"/>
    <property type="match status" value="1"/>
</dbReference>
<evidence type="ECO:0000256" key="4">
    <source>
        <dbReference type="ARBA" id="ARBA00023125"/>
    </source>
</evidence>
<evidence type="ECO:0000259" key="8">
    <source>
        <dbReference type="PROSITE" id="PS50811"/>
    </source>
</evidence>
<dbReference type="Proteomes" id="UP001174677">
    <property type="component" value="Chromosome 14"/>
</dbReference>
<dbReference type="PROSITE" id="PS50811">
    <property type="entry name" value="WRKY"/>
    <property type="match status" value="1"/>
</dbReference>
<feature type="compositionally biased region" description="Low complexity" evidence="7">
    <location>
        <begin position="15"/>
        <end position="32"/>
    </location>
</feature>
<comment type="caution">
    <text evidence="10">The sequence shown here is derived from an EMBL/GenBank/DDBJ whole genome shotgun (WGS) entry which is preliminary data.</text>
</comment>
<name>A0ABQ9L678_HEVBR</name>
<dbReference type="PROSITE" id="PS50891">
    <property type="entry name" value="LOB"/>
    <property type="match status" value="1"/>
</dbReference>
<evidence type="ECO:0000256" key="6">
    <source>
        <dbReference type="ARBA" id="ARBA00023242"/>
    </source>
</evidence>
<evidence type="ECO:0000256" key="7">
    <source>
        <dbReference type="SAM" id="MobiDB-lite"/>
    </source>
</evidence>
<organism evidence="10 11">
    <name type="scientific">Hevea brasiliensis</name>
    <name type="common">Para rubber tree</name>
    <name type="synonym">Siphonia brasiliensis</name>
    <dbReference type="NCBI Taxonomy" id="3981"/>
    <lineage>
        <taxon>Eukaryota</taxon>
        <taxon>Viridiplantae</taxon>
        <taxon>Streptophyta</taxon>
        <taxon>Embryophyta</taxon>
        <taxon>Tracheophyta</taxon>
        <taxon>Spermatophyta</taxon>
        <taxon>Magnoliopsida</taxon>
        <taxon>eudicotyledons</taxon>
        <taxon>Gunneridae</taxon>
        <taxon>Pentapetalae</taxon>
        <taxon>rosids</taxon>
        <taxon>fabids</taxon>
        <taxon>Malpighiales</taxon>
        <taxon>Euphorbiaceae</taxon>
        <taxon>Crotonoideae</taxon>
        <taxon>Micrandreae</taxon>
        <taxon>Hevea</taxon>
    </lineage>
</organism>
<dbReference type="EMBL" id="JARPOI010000014">
    <property type="protein sequence ID" value="KAJ9160224.1"/>
    <property type="molecule type" value="Genomic_DNA"/>
</dbReference>
<comment type="similarity">
    <text evidence="2">Belongs to the LOB domain-containing protein family.</text>
</comment>
<dbReference type="InterPro" id="IPR044810">
    <property type="entry name" value="WRKY_plant"/>
</dbReference>
<reference evidence="10" key="1">
    <citation type="journal article" date="2023" name="Plant Biotechnol. J.">
        <title>Chromosome-level wild Hevea brasiliensis genome provides new tools for genomic-assisted breeding and valuable loci to elevate rubber yield.</title>
        <authorList>
            <person name="Cheng H."/>
            <person name="Song X."/>
            <person name="Hu Y."/>
            <person name="Wu T."/>
            <person name="Yang Q."/>
            <person name="An Z."/>
            <person name="Feng S."/>
            <person name="Deng Z."/>
            <person name="Wu W."/>
            <person name="Zeng X."/>
            <person name="Tu M."/>
            <person name="Wang X."/>
            <person name="Huang H."/>
        </authorList>
    </citation>
    <scope>NUCLEOTIDE SEQUENCE</scope>
    <source>
        <strain evidence="10">MT/VB/25A 57/8</strain>
    </source>
</reference>
<evidence type="ECO:0000259" key="9">
    <source>
        <dbReference type="PROSITE" id="PS50891"/>
    </source>
</evidence>
<evidence type="ECO:0000313" key="10">
    <source>
        <dbReference type="EMBL" id="KAJ9160224.1"/>
    </source>
</evidence>
<dbReference type="Pfam" id="PF03195">
    <property type="entry name" value="LOB"/>
    <property type="match status" value="1"/>
</dbReference>
<evidence type="ECO:0000256" key="5">
    <source>
        <dbReference type="ARBA" id="ARBA00023163"/>
    </source>
</evidence>